<protein>
    <submittedName>
        <fullName evidence="2">Uncharacterized protein</fullName>
    </submittedName>
</protein>
<sequence>MSINLKISNLDLLSSSVKLNNPNSNMAPEGSSMQTTGVSRPRAKAATRRILIKAEAAMKVNKIEDEQAAAAAAETTGQEWDGTLPPLKLRIYVGGPDRVQWTIGV</sequence>
<keyword evidence="3" id="KW-1185">Reference proteome</keyword>
<gene>
    <name evidence="2" type="ORF">EJ06DRAFT_519679</name>
</gene>
<name>A0A6G1I7L4_9PEZI</name>
<dbReference type="AlphaFoldDB" id="A0A6G1I7L4"/>
<feature type="compositionally biased region" description="Polar residues" evidence="1">
    <location>
        <begin position="20"/>
        <end position="38"/>
    </location>
</feature>
<dbReference type="Proteomes" id="UP000799640">
    <property type="component" value="Unassembled WGS sequence"/>
</dbReference>
<evidence type="ECO:0000313" key="3">
    <source>
        <dbReference type="Proteomes" id="UP000799640"/>
    </source>
</evidence>
<proteinExistence type="predicted"/>
<reference evidence="2" key="1">
    <citation type="journal article" date="2020" name="Stud. Mycol.">
        <title>101 Dothideomycetes genomes: a test case for predicting lifestyles and emergence of pathogens.</title>
        <authorList>
            <person name="Haridas S."/>
            <person name="Albert R."/>
            <person name="Binder M."/>
            <person name="Bloem J."/>
            <person name="Labutti K."/>
            <person name="Salamov A."/>
            <person name="Andreopoulos B."/>
            <person name="Baker S."/>
            <person name="Barry K."/>
            <person name="Bills G."/>
            <person name="Bluhm B."/>
            <person name="Cannon C."/>
            <person name="Castanera R."/>
            <person name="Culley D."/>
            <person name="Daum C."/>
            <person name="Ezra D."/>
            <person name="Gonzalez J."/>
            <person name="Henrissat B."/>
            <person name="Kuo A."/>
            <person name="Liang C."/>
            <person name="Lipzen A."/>
            <person name="Lutzoni F."/>
            <person name="Magnuson J."/>
            <person name="Mondo S."/>
            <person name="Nolan M."/>
            <person name="Ohm R."/>
            <person name="Pangilinan J."/>
            <person name="Park H.-J."/>
            <person name="Ramirez L."/>
            <person name="Alfaro M."/>
            <person name="Sun H."/>
            <person name="Tritt A."/>
            <person name="Yoshinaga Y."/>
            <person name="Zwiers L.-H."/>
            <person name="Turgeon B."/>
            <person name="Goodwin S."/>
            <person name="Spatafora J."/>
            <person name="Crous P."/>
            <person name="Grigoriev I."/>
        </authorList>
    </citation>
    <scope>NUCLEOTIDE SEQUENCE</scope>
    <source>
        <strain evidence="2">CBS 262.69</strain>
    </source>
</reference>
<evidence type="ECO:0000256" key="1">
    <source>
        <dbReference type="SAM" id="MobiDB-lite"/>
    </source>
</evidence>
<feature type="region of interest" description="Disordered" evidence="1">
    <location>
        <begin position="20"/>
        <end position="44"/>
    </location>
</feature>
<accession>A0A6G1I7L4</accession>
<dbReference type="EMBL" id="ML996689">
    <property type="protein sequence ID" value="KAF2404027.1"/>
    <property type="molecule type" value="Genomic_DNA"/>
</dbReference>
<evidence type="ECO:0000313" key="2">
    <source>
        <dbReference type="EMBL" id="KAF2404027.1"/>
    </source>
</evidence>
<organism evidence="2 3">
    <name type="scientific">Trichodelitschia bisporula</name>
    <dbReference type="NCBI Taxonomy" id="703511"/>
    <lineage>
        <taxon>Eukaryota</taxon>
        <taxon>Fungi</taxon>
        <taxon>Dikarya</taxon>
        <taxon>Ascomycota</taxon>
        <taxon>Pezizomycotina</taxon>
        <taxon>Dothideomycetes</taxon>
        <taxon>Dothideomycetes incertae sedis</taxon>
        <taxon>Phaeotrichales</taxon>
        <taxon>Phaeotrichaceae</taxon>
        <taxon>Trichodelitschia</taxon>
    </lineage>
</organism>